<reference evidence="1 2" key="1">
    <citation type="journal article" date="2018" name="Nat. Genet.">
        <title>The Rosa genome provides new insights in the design of modern roses.</title>
        <authorList>
            <person name="Bendahmane M."/>
        </authorList>
    </citation>
    <scope>NUCLEOTIDE SEQUENCE [LARGE SCALE GENOMIC DNA]</scope>
    <source>
        <strain evidence="2">cv. Old Blush</strain>
    </source>
</reference>
<evidence type="ECO:0000313" key="1">
    <source>
        <dbReference type="EMBL" id="PRQ40093.1"/>
    </source>
</evidence>
<name>A0A2P6R0Y2_ROSCH</name>
<dbReference type="AlphaFoldDB" id="A0A2P6R0Y2"/>
<evidence type="ECO:0000313" key="2">
    <source>
        <dbReference type="Proteomes" id="UP000238479"/>
    </source>
</evidence>
<dbReference type="Proteomes" id="UP000238479">
    <property type="component" value="Chromosome 4"/>
</dbReference>
<keyword evidence="2" id="KW-1185">Reference proteome</keyword>
<accession>A0A2P6R0Y2</accession>
<gene>
    <name evidence="1" type="ORF">RchiOBHm_Chr4g0432311</name>
</gene>
<organism evidence="1 2">
    <name type="scientific">Rosa chinensis</name>
    <name type="common">China rose</name>
    <dbReference type="NCBI Taxonomy" id="74649"/>
    <lineage>
        <taxon>Eukaryota</taxon>
        <taxon>Viridiplantae</taxon>
        <taxon>Streptophyta</taxon>
        <taxon>Embryophyta</taxon>
        <taxon>Tracheophyta</taxon>
        <taxon>Spermatophyta</taxon>
        <taxon>Magnoliopsida</taxon>
        <taxon>eudicotyledons</taxon>
        <taxon>Gunneridae</taxon>
        <taxon>Pentapetalae</taxon>
        <taxon>rosids</taxon>
        <taxon>fabids</taxon>
        <taxon>Rosales</taxon>
        <taxon>Rosaceae</taxon>
        <taxon>Rosoideae</taxon>
        <taxon>Rosoideae incertae sedis</taxon>
        <taxon>Rosa</taxon>
    </lineage>
</organism>
<comment type="caution">
    <text evidence="1">The sequence shown here is derived from an EMBL/GenBank/DDBJ whole genome shotgun (WGS) entry which is preliminary data.</text>
</comment>
<proteinExistence type="predicted"/>
<dbReference type="EMBL" id="PDCK01000042">
    <property type="protein sequence ID" value="PRQ40093.1"/>
    <property type="molecule type" value="Genomic_DNA"/>
</dbReference>
<protein>
    <submittedName>
        <fullName evidence="1">Uncharacterized protein</fullName>
    </submittedName>
</protein>
<dbReference type="Gramene" id="PRQ40093">
    <property type="protein sequence ID" value="PRQ40093"/>
    <property type="gene ID" value="RchiOBHm_Chr4g0432311"/>
</dbReference>
<sequence>MQQLKKPARELSLPTLVAVDSRKNSRKTIKDPLKSFSAQLISWRPTP</sequence>